<dbReference type="AlphaFoldDB" id="A0A9P8XWM1"/>
<protein>
    <submittedName>
        <fullName evidence="2">Uncharacterized protein</fullName>
    </submittedName>
</protein>
<dbReference type="GeneID" id="70184856"/>
<dbReference type="Proteomes" id="UP000756346">
    <property type="component" value="Unassembled WGS sequence"/>
</dbReference>
<proteinExistence type="predicted"/>
<feature type="region of interest" description="Disordered" evidence="1">
    <location>
        <begin position="31"/>
        <end position="50"/>
    </location>
</feature>
<sequence>MTRRLDGNHLWFPGPFVLSRWENDEWMRTADSTGSCRRDGPHTGSCQNPSTRPCKLTFGPNDVGHDKDFSHFRAVARISKPHGEADNSIRRDLAMHYVHGTVTRPLVRGAFPTTSRIGDCTPMHHPFTKLECATSGMATRGIQPQSRWARFV</sequence>
<dbReference type="RefSeq" id="XP_046007462.1">
    <property type="nucleotide sequence ID" value="XM_046155310.1"/>
</dbReference>
<reference evidence="2" key="1">
    <citation type="journal article" date="2021" name="Nat. Commun.">
        <title>Genetic determinants of endophytism in the Arabidopsis root mycobiome.</title>
        <authorList>
            <person name="Mesny F."/>
            <person name="Miyauchi S."/>
            <person name="Thiergart T."/>
            <person name="Pickel B."/>
            <person name="Atanasova L."/>
            <person name="Karlsson M."/>
            <person name="Huettel B."/>
            <person name="Barry K.W."/>
            <person name="Haridas S."/>
            <person name="Chen C."/>
            <person name="Bauer D."/>
            <person name="Andreopoulos W."/>
            <person name="Pangilinan J."/>
            <person name="LaButti K."/>
            <person name="Riley R."/>
            <person name="Lipzen A."/>
            <person name="Clum A."/>
            <person name="Drula E."/>
            <person name="Henrissat B."/>
            <person name="Kohler A."/>
            <person name="Grigoriev I.V."/>
            <person name="Martin F.M."/>
            <person name="Hacquard S."/>
        </authorList>
    </citation>
    <scope>NUCLEOTIDE SEQUENCE</scope>
    <source>
        <strain evidence="2">MPI-CAGE-CH-0230</strain>
    </source>
</reference>
<evidence type="ECO:0000256" key="1">
    <source>
        <dbReference type="SAM" id="MobiDB-lite"/>
    </source>
</evidence>
<accession>A0A9P8XWM1</accession>
<dbReference type="EMBL" id="JAGTJQ010000010">
    <property type="protein sequence ID" value="KAH7021261.1"/>
    <property type="molecule type" value="Genomic_DNA"/>
</dbReference>
<keyword evidence="3" id="KW-1185">Reference proteome</keyword>
<gene>
    <name evidence="2" type="ORF">B0I36DRAFT_334142</name>
</gene>
<evidence type="ECO:0000313" key="2">
    <source>
        <dbReference type="EMBL" id="KAH7021261.1"/>
    </source>
</evidence>
<name>A0A9P8XWM1_9PEZI</name>
<comment type="caution">
    <text evidence="2">The sequence shown here is derived from an EMBL/GenBank/DDBJ whole genome shotgun (WGS) entry which is preliminary data.</text>
</comment>
<evidence type="ECO:0000313" key="3">
    <source>
        <dbReference type="Proteomes" id="UP000756346"/>
    </source>
</evidence>
<organism evidence="2 3">
    <name type="scientific">Microdochium trichocladiopsis</name>
    <dbReference type="NCBI Taxonomy" id="1682393"/>
    <lineage>
        <taxon>Eukaryota</taxon>
        <taxon>Fungi</taxon>
        <taxon>Dikarya</taxon>
        <taxon>Ascomycota</taxon>
        <taxon>Pezizomycotina</taxon>
        <taxon>Sordariomycetes</taxon>
        <taxon>Xylariomycetidae</taxon>
        <taxon>Xylariales</taxon>
        <taxon>Microdochiaceae</taxon>
        <taxon>Microdochium</taxon>
    </lineage>
</organism>